<dbReference type="Gene3D" id="2.40.50.90">
    <property type="match status" value="1"/>
</dbReference>
<accession>A0A077DDT5</accession>
<evidence type="ECO:0000256" key="4">
    <source>
        <dbReference type="SAM" id="MobiDB-lite"/>
    </source>
</evidence>
<dbReference type="InterPro" id="IPR016071">
    <property type="entry name" value="Staphylococal_nuclease_OB-fold"/>
</dbReference>
<dbReference type="SMART" id="SM00318">
    <property type="entry name" value="SNc"/>
    <property type="match status" value="1"/>
</dbReference>
<dbReference type="eggNOG" id="COG1525">
    <property type="taxonomic scope" value="Bacteria"/>
</dbReference>
<dbReference type="AlphaFoldDB" id="A0A077DDT5"/>
<dbReference type="GO" id="GO:0016787">
    <property type="term" value="F:hydrolase activity"/>
    <property type="evidence" value="ECO:0007669"/>
    <property type="project" value="UniProtKB-KW"/>
</dbReference>
<evidence type="ECO:0000313" key="6">
    <source>
        <dbReference type="EMBL" id="AIL32769.1"/>
    </source>
</evidence>
<dbReference type="PANTHER" id="PTHR12302:SF3">
    <property type="entry name" value="SERINE_THREONINE-PROTEIN KINASE 31"/>
    <property type="match status" value="1"/>
</dbReference>
<evidence type="ECO:0000256" key="2">
    <source>
        <dbReference type="ARBA" id="ARBA00022759"/>
    </source>
</evidence>
<dbReference type="GO" id="GO:0003676">
    <property type="term" value="F:nucleic acid binding"/>
    <property type="evidence" value="ECO:0007669"/>
    <property type="project" value="InterPro"/>
</dbReference>
<keyword evidence="3" id="KW-0378">Hydrolase</keyword>
<feature type="compositionally biased region" description="Basic and acidic residues" evidence="4">
    <location>
        <begin position="150"/>
        <end position="162"/>
    </location>
</feature>
<evidence type="ECO:0000256" key="3">
    <source>
        <dbReference type="ARBA" id="ARBA00022801"/>
    </source>
</evidence>
<dbReference type="HOGENOM" id="CLU_046484_7_0_4"/>
<keyword evidence="1" id="KW-0540">Nuclease</keyword>
<sequence>MNCQYYLDKEFSVSIPNQLQTLYVQNVHDGDTITAIDPNDLNASKPKRIKIRLNHIDAPELKQNRGKDATQYLKKKINQKTIEFSQESTDRYGRQLGTIYFEDKNINLEMVRQGYAWVYQDYTPESKYPSYYQAQCEAKNESKGIWGDKSPIHPKDFRRNKR</sequence>
<dbReference type="PANTHER" id="PTHR12302">
    <property type="entry name" value="EBNA2 BINDING PROTEIN P100"/>
    <property type="match status" value="1"/>
</dbReference>
<dbReference type="PROSITE" id="PS50830">
    <property type="entry name" value="TNASE_3"/>
    <property type="match status" value="1"/>
</dbReference>
<evidence type="ECO:0000256" key="1">
    <source>
        <dbReference type="ARBA" id="ARBA00022722"/>
    </source>
</evidence>
<name>A0A077DDT5_9BURK</name>
<dbReference type="Proteomes" id="UP000028945">
    <property type="component" value="Chromosome"/>
</dbReference>
<dbReference type="InterPro" id="IPR035437">
    <property type="entry name" value="SNase_OB-fold_sf"/>
</dbReference>
<keyword evidence="2" id="KW-0255">Endonuclease</keyword>
<proteinExistence type="predicted"/>
<dbReference type="CDD" id="cd00175">
    <property type="entry name" value="SNc"/>
    <property type="match status" value="1"/>
</dbReference>
<feature type="domain" description="TNase-like" evidence="5">
    <location>
        <begin position="18"/>
        <end position="148"/>
    </location>
</feature>
<dbReference type="Pfam" id="PF00565">
    <property type="entry name" value="SNase"/>
    <property type="match status" value="1"/>
</dbReference>
<evidence type="ECO:0000259" key="5">
    <source>
        <dbReference type="PROSITE" id="PS50830"/>
    </source>
</evidence>
<dbReference type="SUPFAM" id="SSF50199">
    <property type="entry name" value="Staphylococcal nuclease"/>
    <property type="match status" value="1"/>
</dbReference>
<organism evidence="6 7">
    <name type="scientific">Basilea psittacipulmonis DSM 24701</name>
    <dbReference type="NCBI Taxonomy" id="1072685"/>
    <lineage>
        <taxon>Bacteria</taxon>
        <taxon>Pseudomonadati</taxon>
        <taxon>Pseudomonadota</taxon>
        <taxon>Betaproteobacteria</taxon>
        <taxon>Burkholderiales</taxon>
        <taxon>Alcaligenaceae</taxon>
        <taxon>Basilea</taxon>
    </lineage>
</organism>
<dbReference type="InterPro" id="IPR002071">
    <property type="entry name" value="Thermonucl_AS"/>
</dbReference>
<dbReference type="KEGG" id="bpsi:IX83_05100"/>
<feature type="region of interest" description="Disordered" evidence="4">
    <location>
        <begin position="143"/>
        <end position="162"/>
    </location>
</feature>
<dbReference type="STRING" id="1072685.IX83_05100"/>
<evidence type="ECO:0000313" key="7">
    <source>
        <dbReference type="Proteomes" id="UP000028945"/>
    </source>
</evidence>
<keyword evidence="7" id="KW-1185">Reference proteome</keyword>
<dbReference type="EMBL" id="CP009238">
    <property type="protein sequence ID" value="AIL32769.1"/>
    <property type="molecule type" value="Genomic_DNA"/>
</dbReference>
<dbReference type="GO" id="GO:0004519">
    <property type="term" value="F:endonuclease activity"/>
    <property type="evidence" value="ECO:0007669"/>
    <property type="project" value="UniProtKB-KW"/>
</dbReference>
<protein>
    <recommendedName>
        <fullName evidence="5">TNase-like domain-containing protein</fullName>
    </recommendedName>
</protein>
<gene>
    <name evidence="6" type="ORF">IX83_05100</name>
</gene>
<dbReference type="PROSITE" id="PS01284">
    <property type="entry name" value="TNASE_2"/>
    <property type="match status" value="1"/>
</dbReference>
<reference evidence="6 7" key="1">
    <citation type="journal article" date="2014" name="BMC Genomics">
        <title>A genomic perspective on a new bacterial genus and species from the Alcaligenaceae family, Basilea psittacipulmonis.</title>
        <authorList>
            <person name="Whiteson K.L."/>
            <person name="Hernandez D."/>
            <person name="Lazarevic V."/>
            <person name="Gaia N."/>
            <person name="Farinelli L."/>
            <person name="Francois P."/>
            <person name="Pilo P."/>
            <person name="Frey J."/>
            <person name="Schrenzel J."/>
        </authorList>
    </citation>
    <scope>NUCLEOTIDE SEQUENCE [LARGE SCALE GENOMIC DNA]</scope>
    <source>
        <strain evidence="6 7">DSM 24701</strain>
    </source>
</reference>